<proteinExistence type="predicted"/>
<comment type="caution">
    <text evidence="2">The sequence shown here is derived from an EMBL/GenBank/DDBJ whole genome shotgun (WGS) entry which is preliminary data.</text>
</comment>
<organism evidence="2 3">
    <name type="scientific">Megasphaera elsdenii CAG:570</name>
    <dbReference type="NCBI Taxonomy" id="1263087"/>
    <lineage>
        <taxon>Bacteria</taxon>
        <taxon>Bacillati</taxon>
        <taxon>Bacillota</taxon>
        <taxon>Negativicutes</taxon>
        <taxon>Veillonellales</taxon>
        <taxon>Veillonellaceae</taxon>
        <taxon>Megasphaera</taxon>
    </lineage>
</organism>
<accession>R7MYL9</accession>
<evidence type="ECO:0000256" key="1">
    <source>
        <dbReference type="SAM" id="MobiDB-lite"/>
    </source>
</evidence>
<protein>
    <submittedName>
        <fullName evidence="2">Prophage LambdaCh01 DNA binding domain excisionase family</fullName>
    </submittedName>
</protein>
<dbReference type="EMBL" id="CBKE010000159">
    <property type="protein sequence ID" value="CDF04918.1"/>
    <property type="molecule type" value="Genomic_DNA"/>
</dbReference>
<evidence type="ECO:0000313" key="2">
    <source>
        <dbReference type="EMBL" id="CDF04918.1"/>
    </source>
</evidence>
<dbReference type="Proteomes" id="UP000017908">
    <property type="component" value="Unassembled WGS sequence"/>
</dbReference>
<dbReference type="AlphaFoldDB" id="R7MYL9"/>
<evidence type="ECO:0000313" key="3">
    <source>
        <dbReference type="Proteomes" id="UP000017908"/>
    </source>
</evidence>
<gene>
    <name evidence="2" type="ORF">BN715_01220</name>
</gene>
<sequence>MNQDIYKGLPPILTAKDVAEFLRIGMNQAYEIIHDIGFRYGRTVRCTKTQLIGFVEGGGESHEDDENLRSWTDQAKA</sequence>
<feature type="region of interest" description="Disordered" evidence="1">
    <location>
        <begin position="56"/>
        <end position="77"/>
    </location>
</feature>
<reference evidence="2" key="1">
    <citation type="submission" date="2012-11" db="EMBL/GenBank/DDBJ databases">
        <title>Dependencies among metagenomic species, viruses, plasmids and units of genetic variation.</title>
        <authorList>
            <person name="Nielsen H.B."/>
            <person name="Almeida M."/>
            <person name="Juncker A.S."/>
            <person name="Rasmussen S."/>
            <person name="Li J."/>
            <person name="Sunagawa S."/>
            <person name="Plichta D."/>
            <person name="Gautier L."/>
            <person name="Le Chatelier E."/>
            <person name="Peletier E."/>
            <person name="Bonde I."/>
            <person name="Nielsen T."/>
            <person name="Manichanh C."/>
            <person name="Arumugam M."/>
            <person name="Batto J."/>
            <person name="Santos M.B.Q.D."/>
            <person name="Blom N."/>
            <person name="Borruel N."/>
            <person name="Burgdorf K.S."/>
            <person name="Boumezbeur F."/>
            <person name="Casellas F."/>
            <person name="Dore J."/>
            <person name="Guarner F."/>
            <person name="Hansen T."/>
            <person name="Hildebrand F."/>
            <person name="Kaas R.S."/>
            <person name="Kennedy S."/>
            <person name="Kristiansen K."/>
            <person name="Kultima J.R."/>
            <person name="Leonard P."/>
            <person name="Levenez F."/>
            <person name="Lund O."/>
            <person name="Moumen B."/>
            <person name="Le Paslier D."/>
            <person name="Pons N."/>
            <person name="Pedersen O."/>
            <person name="Prifti E."/>
            <person name="Qin J."/>
            <person name="Raes J."/>
            <person name="Tap J."/>
            <person name="Tims S."/>
            <person name="Ussery D.W."/>
            <person name="Yamada T."/>
            <person name="MetaHit consortium"/>
            <person name="Renault P."/>
            <person name="Sicheritz-Ponten T."/>
            <person name="Bork P."/>
            <person name="Wang J."/>
            <person name="Brunak S."/>
            <person name="Ehrlich S.D."/>
        </authorList>
    </citation>
    <scope>NUCLEOTIDE SEQUENCE [LARGE SCALE GENOMIC DNA]</scope>
</reference>
<name>R7MYL9_MEGEL</name>